<dbReference type="Proteomes" id="UP000182126">
    <property type="component" value="Chromosome I"/>
</dbReference>
<organism evidence="8 9">
    <name type="scientific">Microbacterium paraoxydans</name>
    <dbReference type="NCBI Taxonomy" id="199592"/>
    <lineage>
        <taxon>Bacteria</taxon>
        <taxon>Bacillati</taxon>
        <taxon>Actinomycetota</taxon>
        <taxon>Actinomycetes</taxon>
        <taxon>Micrococcales</taxon>
        <taxon>Microbacteriaceae</taxon>
        <taxon>Microbacterium</taxon>
    </lineage>
</organism>
<comment type="subcellular location">
    <subcellularLocation>
        <location evidence="1">Endomembrane system</location>
        <topology evidence="1">Multi-pass membrane protein</topology>
    </subcellularLocation>
</comment>
<dbReference type="RefSeq" id="WP_060922475.1">
    <property type="nucleotide sequence ID" value="NZ_CBDRLI010000008.1"/>
</dbReference>
<keyword evidence="2 6" id="KW-0812">Transmembrane</keyword>
<evidence type="ECO:0000313" key="9">
    <source>
        <dbReference type="Proteomes" id="UP000182126"/>
    </source>
</evidence>
<dbReference type="AlphaFoldDB" id="A0A1H1VWV7"/>
<feature type="transmembrane region" description="Helical" evidence="6">
    <location>
        <begin position="99"/>
        <end position="126"/>
    </location>
</feature>
<reference evidence="8 9" key="1">
    <citation type="submission" date="2016-10" db="EMBL/GenBank/DDBJ databases">
        <authorList>
            <person name="de Groot N.N."/>
        </authorList>
    </citation>
    <scope>NUCLEOTIDE SEQUENCE [LARGE SCALE GENOMIC DNA]</scope>
    <source>
        <strain evidence="8 9">DSM 15019</strain>
    </source>
</reference>
<evidence type="ECO:0000256" key="4">
    <source>
        <dbReference type="ARBA" id="ARBA00023136"/>
    </source>
</evidence>
<dbReference type="eggNOG" id="COG2149">
    <property type="taxonomic scope" value="Bacteria"/>
</dbReference>
<feature type="region of interest" description="Disordered" evidence="5">
    <location>
        <begin position="1"/>
        <end position="20"/>
    </location>
</feature>
<evidence type="ECO:0000313" key="8">
    <source>
        <dbReference type="EMBL" id="SDS89232.1"/>
    </source>
</evidence>
<keyword evidence="3 6" id="KW-1133">Transmembrane helix</keyword>
<dbReference type="Pfam" id="PF02656">
    <property type="entry name" value="DUF202"/>
    <property type="match status" value="1"/>
</dbReference>
<protein>
    <submittedName>
        <fullName evidence="8">Uncharacterized membrane protein YidH, DUF202 family</fullName>
    </submittedName>
</protein>
<keyword evidence="4 6" id="KW-0472">Membrane</keyword>
<dbReference type="GeneID" id="36299096"/>
<evidence type="ECO:0000256" key="1">
    <source>
        <dbReference type="ARBA" id="ARBA00004127"/>
    </source>
</evidence>
<evidence type="ECO:0000256" key="6">
    <source>
        <dbReference type="SAM" id="Phobius"/>
    </source>
</evidence>
<dbReference type="GO" id="GO:0012505">
    <property type="term" value="C:endomembrane system"/>
    <property type="evidence" value="ECO:0007669"/>
    <property type="project" value="UniProtKB-SubCell"/>
</dbReference>
<feature type="transmembrane region" description="Helical" evidence="6">
    <location>
        <begin position="58"/>
        <end position="78"/>
    </location>
</feature>
<evidence type="ECO:0000259" key="7">
    <source>
        <dbReference type="Pfam" id="PF02656"/>
    </source>
</evidence>
<dbReference type="EMBL" id="LT629770">
    <property type="protein sequence ID" value="SDS89232.1"/>
    <property type="molecule type" value="Genomic_DNA"/>
</dbReference>
<feature type="domain" description="DUF202" evidence="7">
    <location>
        <begin position="18"/>
        <end position="85"/>
    </location>
</feature>
<name>A0A1H1VWV7_9MICO</name>
<evidence type="ECO:0000256" key="2">
    <source>
        <dbReference type="ARBA" id="ARBA00022692"/>
    </source>
</evidence>
<evidence type="ECO:0000256" key="5">
    <source>
        <dbReference type="SAM" id="MobiDB-lite"/>
    </source>
</evidence>
<gene>
    <name evidence="8" type="ORF">SAMN04489809_2947</name>
</gene>
<dbReference type="InterPro" id="IPR003807">
    <property type="entry name" value="DUF202"/>
</dbReference>
<sequence>MTAPETPVPDTSAPDLYDPGLQPERTELAWRRTALAIAVGSLLSLRVFPLVLPSGAEGWGLVPGVLGVGTAALLWIAARRRQRRTTAVLTARARGPLPGGGLPLVLTVFATGFGLVALALVAVTLLTR</sequence>
<accession>A0A1H1VWV7</accession>
<proteinExistence type="predicted"/>
<evidence type="ECO:0000256" key="3">
    <source>
        <dbReference type="ARBA" id="ARBA00022989"/>
    </source>
</evidence>